<feature type="domain" description="Thioredoxin" evidence="1">
    <location>
        <begin position="1"/>
        <end position="116"/>
    </location>
</feature>
<dbReference type="SUPFAM" id="SSF52833">
    <property type="entry name" value="Thioredoxin-like"/>
    <property type="match status" value="1"/>
</dbReference>
<dbReference type="InterPro" id="IPR036249">
    <property type="entry name" value="Thioredoxin-like_sf"/>
</dbReference>
<dbReference type="Proteomes" id="UP000177026">
    <property type="component" value="Unassembled WGS sequence"/>
</dbReference>
<protein>
    <recommendedName>
        <fullName evidence="1">Thioredoxin domain-containing protein</fullName>
    </recommendedName>
</protein>
<evidence type="ECO:0000313" key="2">
    <source>
        <dbReference type="EMBL" id="OGK22089.1"/>
    </source>
</evidence>
<dbReference type="EMBL" id="MFZI01000008">
    <property type="protein sequence ID" value="OGK22089.1"/>
    <property type="molecule type" value="Genomic_DNA"/>
</dbReference>
<dbReference type="Gene3D" id="3.40.30.10">
    <property type="entry name" value="Glutaredoxin"/>
    <property type="match status" value="1"/>
</dbReference>
<comment type="caution">
    <text evidence="2">The sequence shown here is derived from an EMBL/GenBank/DDBJ whole genome shotgun (WGS) entry which is preliminary data.</text>
</comment>
<dbReference type="AlphaFoldDB" id="A0A1F7GSI5"/>
<organism evidence="2 3">
    <name type="scientific">Candidatus Roizmanbacteria bacterium RIFCSPHIGHO2_01_FULL_39_8</name>
    <dbReference type="NCBI Taxonomy" id="1802033"/>
    <lineage>
        <taxon>Bacteria</taxon>
        <taxon>Candidatus Roizmaniibacteriota</taxon>
    </lineage>
</organism>
<accession>A0A1F7GSI5</accession>
<dbReference type="Pfam" id="PF00085">
    <property type="entry name" value="Thioredoxin"/>
    <property type="match status" value="1"/>
</dbReference>
<evidence type="ECO:0000259" key="1">
    <source>
        <dbReference type="PROSITE" id="PS51352"/>
    </source>
</evidence>
<name>A0A1F7GSI5_9BACT</name>
<dbReference type="InterPro" id="IPR013766">
    <property type="entry name" value="Thioredoxin_domain"/>
</dbReference>
<sequence>AGKSSPYIEFKKGEYDEALKSGKIIFLDFYANWCPICRGEAPEIQSGFDSLTSDKVIGFRVNYNDTETDDDEKKLAEDFGVTYQHTKVILKDKKEVLKDGEVWDKEKFLEEINKYL</sequence>
<dbReference type="PROSITE" id="PS51352">
    <property type="entry name" value="THIOREDOXIN_2"/>
    <property type="match status" value="1"/>
</dbReference>
<proteinExistence type="predicted"/>
<reference evidence="2 3" key="1">
    <citation type="journal article" date="2016" name="Nat. Commun.">
        <title>Thousands of microbial genomes shed light on interconnected biogeochemical processes in an aquifer system.</title>
        <authorList>
            <person name="Anantharaman K."/>
            <person name="Brown C.T."/>
            <person name="Hug L.A."/>
            <person name="Sharon I."/>
            <person name="Castelle C.J."/>
            <person name="Probst A.J."/>
            <person name="Thomas B.C."/>
            <person name="Singh A."/>
            <person name="Wilkins M.J."/>
            <person name="Karaoz U."/>
            <person name="Brodie E.L."/>
            <person name="Williams K.H."/>
            <person name="Hubbard S.S."/>
            <person name="Banfield J.F."/>
        </authorList>
    </citation>
    <scope>NUCLEOTIDE SEQUENCE [LARGE SCALE GENOMIC DNA]</scope>
</reference>
<evidence type="ECO:0000313" key="3">
    <source>
        <dbReference type="Proteomes" id="UP000177026"/>
    </source>
</evidence>
<gene>
    <name evidence="2" type="ORF">A2866_04535</name>
</gene>
<dbReference type="CDD" id="cd02947">
    <property type="entry name" value="TRX_family"/>
    <property type="match status" value="1"/>
</dbReference>
<feature type="non-terminal residue" evidence="2">
    <location>
        <position position="1"/>
    </location>
</feature>